<name>A0A2M8L4I8_9BACT</name>
<protein>
    <recommendedName>
        <fullName evidence="3">Asl1-like glycosyl hydrolase catalytic domain-containing protein</fullName>
    </recommendedName>
</protein>
<accession>A0A2M8L4I8</accession>
<dbReference type="Gene3D" id="3.20.20.80">
    <property type="entry name" value="Glycosidases"/>
    <property type="match status" value="1"/>
</dbReference>
<organism evidence="1 2">
    <name type="scientific">Candidatus Shapirobacteria bacterium CG10_big_fil_rev_8_21_14_0_10_40_9</name>
    <dbReference type="NCBI Taxonomy" id="1974888"/>
    <lineage>
        <taxon>Bacteria</taxon>
        <taxon>Candidatus Shapironibacteriota</taxon>
    </lineage>
</organism>
<evidence type="ECO:0008006" key="3">
    <source>
        <dbReference type="Google" id="ProtNLM"/>
    </source>
</evidence>
<dbReference type="AlphaFoldDB" id="A0A2M8L4I8"/>
<reference evidence="2" key="1">
    <citation type="submission" date="2017-09" db="EMBL/GenBank/DDBJ databases">
        <title>Depth-based differentiation of microbial function through sediment-hosted aquifers and enrichment of novel symbionts in the deep terrestrial subsurface.</title>
        <authorList>
            <person name="Probst A.J."/>
            <person name="Ladd B."/>
            <person name="Jarett J.K."/>
            <person name="Geller-Mcgrath D.E."/>
            <person name="Sieber C.M.K."/>
            <person name="Emerson J.B."/>
            <person name="Anantharaman K."/>
            <person name="Thomas B.C."/>
            <person name="Malmstrom R."/>
            <person name="Stieglmeier M."/>
            <person name="Klingl A."/>
            <person name="Woyke T."/>
            <person name="Ryan C.M."/>
            <person name="Banfield J.F."/>
        </authorList>
    </citation>
    <scope>NUCLEOTIDE SEQUENCE [LARGE SCALE GENOMIC DNA]</scope>
</reference>
<dbReference type="EMBL" id="PFEK01000003">
    <property type="protein sequence ID" value="PJE67849.1"/>
    <property type="molecule type" value="Genomic_DNA"/>
</dbReference>
<evidence type="ECO:0000313" key="1">
    <source>
        <dbReference type="EMBL" id="PJE67849.1"/>
    </source>
</evidence>
<dbReference type="InterPro" id="IPR017853">
    <property type="entry name" value="GH"/>
</dbReference>
<dbReference type="Proteomes" id="UP000231474">
    <property type="component" value="Unassembled WGS sequence"/>
</dbReference>
<gene>
    <name evidence="1" type="ORF">COU95_00085</name>
</gene>
<comment type="caution">
    <text evidence="1">The sequence shown here is derived from an EMBL/GenBank/DDBJ whole genome shotgun (WGS) entry which is preliminary data.</text>
</comment>
<evidence type="ECO:0000313" key="2">
    <source>
        <dbReference type="Proteomes" id="UP000231474"/>
    </source>
</evidence>
<sequence>MREISRREFLKFIVGLAGTGFLRPIESVFPEESQSKNLPFEEILRCYPQINPKITAVNLSCIPDRVLGQYIGFHHPNESLVMAISYKEIEKGELKINGYALGLKEAIRRGQKVVLVVEIPYKPDEYDSQSWTQGMEKIAEYFQGARTLIIGNEINTPYSPWRNSLDQYQELYLVAYEKIKTTSSQSLVFPWQEAYYGKGEALQEFLSKEEVKGKIDGLAFNFYDTSEKIEERVSLYQQILNQYGLSRLPVVISELGKPIGAYLTRDQQACLVIQNLATAAYLEKQGKIKLSAWYCAYCGPDNEHALSYSTTEEFIPKPGLFAFLLCQRLLVGEIDLKKKPSGLVEVNVSNQGRPSACFVWNEGERKIDVPPKPGCHQVWKPTGEKLSPSLKLSVCPGDTLIFIF</sequence>
<dbReference type="SUPFAM" id="SSF51445">
    <property type="entry name" value="(Trans)glycosidases"/>
    <property type="match status" value="1"/>
</dbReference>
<proteinExistence type="predicted"/>